<feature type="transmembrane region" description="Helical" evidence="6">
    <location>
        <begin position="258"/>
        <end position="291"/>
    </location>
</feature>
<dbReference type="Proteomes" id="UP000269499">
    <property type="component" value="Unassembled WGS sequence"/>
</dbReference>
<feature type="transmembrane region" description="Helical" evidence="6">
    <location>
        <begin position="74"/>
        <end position="93"/>
    </location>
</feature>
<keyword evidence="5 6" id="KW-0472">Membrane</keyword>
<feature type="transmembrane region" description="Helical" evidence="6">
    <location>
        <begin position="99"/>
        <end position="118"/>
    </location>
</feature>
<evidence type="ECO:0000256" key="5">
    <source>
        <dbReference type="ARBA" id="ARBA00023136"/>
    </source>
</evidence>
<evidence type="ECO:0000256" key="2">
    <source>
        <dbReference type="ARBA" id="ARBA00022475"/>
    </source>
</evidence>
<feature type="transmembrane region" description="Helical" evidence="6">
    <location>
        <begin position="224"/>
        <end position="246"/>
    </location>
</feature>
<evidence type="ECO:0000256" key="4">
    <source>
        <dbReference type="ARBA" id="ARBA00022989"/>
    </source>
</evidence>
<name>A0A497F8W6_9CREN</name>
<feature type="transmembrane region" description="Helical" evidence="6">
    <location>
        <begin position="165"/>
        <end position="193"/>
    </location>
</feature>
<dbReference type="Pfam" id="PF02653">
    <property type="entry name" value="BPD_transp_2"/>
    <property type="match status" value="1"/>
</dbReference>
<protein>
    <submittedName>
        <fullName evidence="7">Branched-chain amino acid ABC transporter permease</fullName>
    </submittedName>
</protein>
<feature type="transmembrane region" description="Helical" evidence="6">
    <location>
        <begin position="43"/>
        <end position="62"/>
    </location>
</feature>
<dbReference type="PANTHER" id="PTHR30482:SF10">
    <property type="entry name" value="HIGH-AFFINITY BRANCHED-CHAIN AMINO ACID TRANSPORT PROTEIN BRAE"/>
    <property type="match status" value="1"/>
</dbReference>
<keyword evidence="2" id="KW-1003">Cell membrane</keyword>
<dbReference type="EMBL" id="QMRA01000003">
    <property type="protein sequence ID" value="RLE55761.1"/>
    <property type="molecule type" value="Genomic_DNA"/>
</dbReference>
<gene>
    <name evidence="7" type="ORF">DRJ26_00460</name>
</gene>
<keyword evidence="3 6" id="KW-0812">Transmembrane</keyword>
<dbReference type="GO" id="GO:0005886">
    <property type="term" value="C:plasma membrane"/>
    <property type="evidence" value="ECO:0007669"/>
    <property type="project" value="UniProtKB-SubCell"/>
</dbReference>
<evidence type="ECO:0000256" key="6">
    <source>
        <dbReference type="SAM" id="Phobius"/>
    </source>
</evidence>
<feature type="transmembrane region" description="Helical" evidence="6">
    <location>
        <begin position="12"/>
        <end position="37"/>
    </location>
</feature>
<comment type="caution">
    <text evidence="7">The sequence shown here is derived from an EMBL/GenBank/DDBJ whole genome shotgun (WGS) entry which is preliminary data.</text>
</comment>
<comment type="subcellular location">
    <subcellularLocation>
        <location evidence="1">Cell membrane</location>
        <topology evidence="1">Multi-pass membrane protein</topology>
    </subcellularLocation>
</comment>
<keyword evidence="4 6" id="KW-1133">Transmembrane helix</keyword>
<dbReference type="InterPro" id="IPR001851">
    <property type="entry name" value="ABC_transp_permease"/>
</dbReference>
<dbReference type="GO" id="GO:0015658">
    <property type="term" value="F:branched-chain amino acid transmembrane transporter activity"/>
    <property type="evidence" value="ECO:0007669"/>
    <property type="project" value="InterPro"/>
</dbReference>
<organism evidence="7 8">
    <name type="scientific">Thermoproteota archaeon</name>
    <dbReference type="NCBI Taxonomy" id="2056631"/>
    <lineage>
        <taxon>Archaea</taxon>
        <taxon>Thermoproteota</taxon>
    </lineage>
</organism>
<evidence type="ECO:0000256" key="1">
    <source>
        <dbReference type="ARBA" id="ARBA00004651"/>
    </source>
</evidence>
<sequence>MLSVMKMIREQLTGVRGFILLVVSAVLLVLPVVFWYADLPFPANTLFLCLMYAILAMGWNILAGYGGQLSFGHAIFFGIGAYVTMILMLYFGITPWIGIFVGGFIAAVTGLGLGVPLFRLRSHWFTLATIAALEIFRLVFISWKWVGGAAGLQPPIVPPELSLYYLQYAGPFIYIYIALGILALEVIVLHMIVNSKIGFYLQAIREDEYAAMSVGISPFKYKMIAMFISAFFCGIGGGLYTIRFRFIDPFAVFDLITISVYMVVAGILGGMHTFVGPIVGSFIFIPITEYVRAQIVARFPRYYGLHVFILGIILAIITIAMPEGVMGWLEEKGIVSRKIGIASFESLHKGDESHESASP</sequence>
<evidence type="ECO:0000313" key="8">
    <source>
        <dbReference type="Proteomes" id="UP000269499"/>
    </source>
</evidence>
<dbReference type="CDD" id="cd06581">
    <property type="entry name" value="TM_PBP1_LivM_like"/>
    <property type="match status" value="1"/>
</dbReference>
<feature type="transmembrane region" description="Helical" evidence="6">
    <location>
        <begin position="303"/>
        <end position="321"/>
    </location>
</feature>
<evidence type="ECO:0000313" key="7">
    <source>
        <dbReference type="EMBL" id="RLE55761.1"/>
    </source>
</evidence>
<dbReference type="PANTHER" id="PTHR30482">
    <property type="entry name" value="HIGH-AFFINITY BRANCHED-CHAIN AMINO ACID TRANSPORT SYSTEM PERMEASE"/>
    <property type="match status" value="1"/>
</dbReference>
<reference evidence="7 8" key="1">
    <citation type="submission" date="2018-06" db="EMBL/GenBank/DDBJ databases">
        <title>Extensive metabolic versatility and redundancy in microbially diverse, dynamic hydrothermal sediments.</title>
        <authorList>
            <person name="Dombrowski N."/>
            <person name="Teske A."/>
            <person name="Baker B.J."/>
        </authorList>
    </citation>
    <scope>NUCLEOTIDE SEQUENCE [LARGE SCALE GENOMIC DNA]</scope>
    <source>
        <strain evidence="7">B20_G2</strain>
    </source>
</reference>
<dbReference type="AlphaFoldDB" id="A0A497F8W6"/>
<evidence type="ECO:0000256" key="3">
    <source>
        <dbReference type="ARBA" id="ARBA00022692"/>
    </source>
</evidence>
<dbReference type="InterPro" id="IPR043428">
    <property type="entry name" value="LivM-like"/>
</dbReference>
<accession>A0A497F8W6</accession>
<proteinExistence type="predicted"/>